<sequence>MPAINKRNQHQPALIGWKETIDLPDWGIRNLVAKADTGAKSSAIDVRGIEMLPEGRVRFVIAADRKDKSLKQIIEADVVTESKVRSSNGILQQRVKVSTTLQIGRHKKKVTFSLVDRRSMICRAILGREALEGDFVVDSAQKYLHGKRRKPLLE</sequence>
<comment type="caution">
    <text evidence="2">The sequence shown here is derived from an EMBL/GenBank/DDBJ whole genome shotgun (WGS) entry which is preliminary data.</text>
</comment>
<dbReference type="Pfam" id="PF05618">
    <property type="entry name" value="Zn_protease"/>
    <property type="match status" value="1"/>
</dbReference>
<dbReference type="PANTHER" id="PTHR38037:SF2">
    <property type="entry name" value="ATP-DEPENDENT ZINC PROTEASE DOMAIN-CONTAINING PROTEIN-RELATED"/>
    <property type="match status" value="1"/>
</dbReference>
<dbReference type="PANTHER" id="PTHR38037">
    <property type="entry name" value="ZN_PROTEASE DOMAIN-CONTAINING PROTEIN"/>
    <property type="match status" value="1"/>
</dbReference>
<dbReference type="EMBL" id="BMXG01000006">
    <property type="protein sequence ID" value="GHB98094.1"/>
    <property type="molecule type" value="Genomic_DNA"/>
</dbReference>
<dbReference type="InterPro" id="IPR008503">
    <property type="entry name" value="Asp_endopeptidase"/>
</dbReference>
<feature type="domain" description="Retropepsin-like aspartic endopeptidase" evidence="1">
    <location>
        <begin position="15"/>
        <end position="147"/>
    </location>
</feature>
<dbReference type="SUPFAM" id="SSF50630">
    <property type="entry name" value="Acid proteases"/>
    <property type="match status" value="1"/>
</dbReference>
<reference evidence="2" key="2">
    <citation type="submission" date="2020-09" db="EMBL/GenBank/DDBJ databases">
        <authorList>
            <person name="Sun Q."/>
            <person name="Kim S."/>
        </authorList>
    </citation>
    <scope>NUCLEOTIDE SEQUENCE</scope>
    <source>
        <strain evidence="2">KCTC 12870</strain>
    </source>
</reference>
<accession>A0A8J3GCF2</accession>
<evidence type="ECO:0000259" key="1">
    <source>
        <dbReference type="Pfam" id="PF05618"/>
    </source>
</evidence>
<name>A0A8J3GCF2_9BACT</name>
<evidence type="ECO:0000313" key="2">
    <source>
        <dbReference type="EMBL" id="GHB98094.1"/>
    </source>
</evidence>
<protein>
    <recommendedName>
        <fullName evidence="1">Retropepsin-like aspartic endopeptidase domain-containing protein</fullName>
    </recommendedName>
</protein>
<dbReference type="RefSeq" id="WP_189513064.1">
    <property type="nucleotide sequence ID" value="NZ_BMXG01000006.1"/>
</dbReference>
<evidence type="ECO:0000313" key="3">
    <source>
        <dbReference type="Proteomes" id="UP000642829"/>
    </source>
</evidence>
<gene>
    <name evidence="2" type="ORF">GCM10007047_12590</name>
</gene>
<dbReference type="Proteomes" id="UP000642829">
    <property type="component" value="Unassembled WGS sequence"/>
</dbReference>
<keyword evidence="3" id="KW-1185">Reference proteome</keyword>
<proteinExistence type="predicted"/>
<organism evidence="2 3">
    <name type="scientific">Cerasicoccus arenae</name>
    <dbReference type="NCBI Taxonomy" id="424488"/>
    <lineage>
        <taxon>Bacteria</taxon>
        <taxon>Pseudomonadati</taxon>
        <taxon>Verrucomicrobiota</taxon>
        <taxon>Opitutia</taxon>
        <taxon>Puniceicoccales</taxon>
        <taxon>Cerasicoccaceae</taxon>
        <taxon>Cerasicoccus</taxon>
    </lineage>
</organism>
<reference evidence="2" key="1">
    <citation type="journal article" date="2014" name="Int. J. Syst. Evol. Microbiol.">
        <title>Complete genome sequence of Corynebacterium casei LMG S-19264T (=DSM 44701T), isolated from a smear-ripened cheese.</title>
        <authorList>
            <consortium name="US DOE Joint Genome Institute (JGI-PGF)"/>
            <person name="Walter F."/>
            <person name="Albersmeier A."/>
            <person name="Kalinowski J."/>
            <person name="Ruckert C."/>
        </authorList>
    </citation>
    <scope>NUCLEOTIDE SEQUENCE</scope>
    <source>
        <strain evidence="2">KCTC 12870</strain>
    </source>
</reference>
<dbReference type="InterPro" id="IPR021109">
    <property type="entry name" value="Peptidase_aspartic_dom_sf"/>
</dbReference>
<dbReference type="Gene3D" id="2.40.70.10">
    <property type="entry name" value="Acid Proteases"/>
    <property type="match status" value="1"/>
</dbReference>
<dbReference type="AlphaFoldDB" id="A0A8J3GCF2"/>